<evidence type="ECO:0000313" key="1">
    <source>
        <dbReference type="EMBL" id="AFZ58850.1"/>
    </source>
</evidence>
<dbReference type="HOGENOM" id="CLU_2932550_0_0_3"/>
<gene>
    <name evidence="1" type="ordered locus">Anacy_3450</name>
</gene>
<dbReference type="PATRIC" id="fig|272123.3.peg.3753"/>
<proteinExistence type="predicted"/>
<evidence type="ECO:0000313" key="2">
    <source>
        <dbReference type="Proteomes" id="UP000010474"/>
    </source>
</evidence>
<organism evidence="1 2">
    <name type="scientific">Anabaena cylindrica (strain ATCC 27899 / PCC 7122)</name>
    <dbReference type="NCBI Taxonomy" id="272123"/>
    <lineage>
        <taxon>Bacteria</taxon>
        <taxon>Bacillati</taxon>
        <taxon>Cyanobacteriota</taxon>
        <taxon>Cyanophyceae</taxon>
        <taxon>Nostocales</taxon>
        <taxon>Nostocaceae</taxon>
        <taxon>Anabaena</taxon>
    </lineage>
</organism>
<dbReference type="KEGG" id="acy:Anacy_3450"/>
<dbReference type="EMBL" id="CP003659">
    <property type="protein sequence ID" value="AFZ58850.1"/>
    <property type="molecule type" value="Genomic_DNA"/>
</dbReference>
<sequence length="58" mass="6857">MKKDEQLVIRHVNPEVRRLIKVYADVNNCTQAEMLERIVLEWHAQQSLSERPPGNEDE</sequence>
<accession>K9ZKJ4</accession>
<protein>
    <submittedName>
        <fullName evidence="1">Uncharacterized protein</fullName>
    </submittedName>
</protein>
<name>K9ZKJ4_ANACC</name>
<dbReference type="Proteomes" id="UP000010474">
    <property type="component" value="Chromosome"/>
</dbReference>
<reference evidence="2" key="1">
    <citation type="journal article" date="2013" name="Proc. Natl. Acad. Sci. U.S.A.">
        <title>Improving the coverage of the cyanobacterial phylum using diversity-driven genome sequencing.</title>
        <authorList>
            <person name="Shih P.M."/>
            <person name="Wu D."/>
            <person name="Latifi A."/>
            <person name="Axen S.D."/>
            <person name="Fewer D.P."/>
            <person name="Talla E."/>
            <person name="Calteau A."/>
            <person name="Cai F."/>
            <person name="Tandeau de Marsac N."/>
            <person name="Rippka R."/>
            <person name="Herdman M."/>
            <person name="Sivonen K."/>
            <person name="Coursin T."/>
            <person name="Laurent T."/>
            <person name="Goodwin L."/>
            <person name="Nolan M."/>
            <person name="Davenport K.W."/>
            <person name="Han C.S."/>
            <person name="Rubin E.M."/>
            <person name="Eisen J.A."/>
            <person name="Woyke T."/>
            <person name="Gugger M."/>
            <person name="Kerfeld C.A."/>
        </authorList>
    </citation>
    <scope>NUCLEOTIDE SEQUENCE [LARGE SCALE GENOMIC DNA]</scope>
    <source>
        <strain evidence="2">ATCC 27899 / PCC 7122</strain>
    </source>
</reference>
<dbReference type="AlphaFoldDB" id="K9ZKJ4"/>
<keyword evidence="2" id="KW-1185">Reference proteome</keyword>
<dbReference type="eggNOG" id="ENOG50345I4">
    <property type="taxonomic scope" value="Bacteria"/>
</dbReference>